<dbReference type="RefSeq" id="WP_369000366.1">
    <property type="nucleotide sequence ID" value="NZ_CP158487.1"/>
</dbReference>
<sequence length="280" mass="31788">MSSVLDLSVVIAFHNHAKMTIDCVSSLQKYGPNVREILLISNNSSPDELRIVEEYSKRQPNIRVLTWDYPFNYQKEYNWGISQTSGEFILMLNNDIELTEGSIGLIESMYKKASKKKVGIVGCTLLYGNERDIQHAGIFLMPEGMADHMYVRERYQTALKQVGSEKFPYDITKDMPMTAVTGAAQLVRKSSFEKIGGFDEKFIICGGDVDLCIRMNESGLQTWFVGGGYMLHKESISRKFIPIPAEDFYNSYISYIKGYDPELGDPFLPEITKKIKIHGV</sequence>
<keyword evidence="1 4" id="KW-0808">Transferase</keyword>
<dbReference type="EMBL" id="CP158487">
    <property type="protein sequence ID" value="XDN89797.1"/>
    <property type="molecule type" value="Genomic_DNA"/>
</dbReference>
<protein>
    <submittedName>
        <fullName evidence="4">Glycosyltransferase</fullName>
        <ecNumber evidence="4">2.4.-.-</ecNumber>
    </submittedName>
</protein>
<evidence type="ECO:0000259" key="3">
    <source>
        <dbReference type="Pfam" id="PF02709"/>
    </source>
</evidence>
<feature type="domain" description="Galactosyltransferase C-terminal" evidence="3">
    <location>
        <begin position="175"/>
        <end position="225"/>
    </location>
</feature>
<dbReference type="InterPro" id="IPR001173">
    <property type="entry name" value="Glyco_trans_2-like"/>
</dbReference>
<accession>A0AB39JAM4</accession>
<proteinExistence type="predicted"/>
<dbReference type="PANTHER" id="PTHR43179:SF7">
    <property type="entry name" value="RHAMNOSYLTRANSFERASE WBBL"/>
    <property type="match status" value="1"/>
</dbReference>
<feature type="domain" description="Glycosyltransferase 2-like" evidence="2">
    <location>
        <begin position="8"/>
        <end position="172"/>
    </location>
</feature>
<dbReference type="Pfam" id="PF00535">
    <property type="entry name" value="Glycos_transf_2"/>
    <property type="match status" value="1"/>
</dbReference>
<dbReference type="EC" id="2.4.-.-" evidence="4"/>
<dbReference type="Pfam" id="PF02709">
    <property type="entry name" value="Glyco_transf_7C"/>
    <property type="match status" value="1"/>
</dbReference>
<keyword evidence="4" id="KW-0328">Glycosyltransferase</keyword>
<dbReference type="PANTHER" id="PTHR43179">
    <property type="entry name" value="RHAMNOSYLTRANSFERASE WBBL"/>
    <property type="match status" value="1"/>
</dbReference>
<evidence type="ECO:0000313" key="4">
    <source>
        <dbReference type="EMBL" id="XDN89797.1"/>
    </source>
</evidence>
<name>A0AB39JAM4_9BACT</name>
<evidence type="ECO:0000256" key="1">
    <source>
        <dbReference type="ARBA" id="ARBA00022679"/>
    </source>
</evidence>
<reference evidence="4" key="1">
    <citation type="submission" date="2024-06" db="EMBL/GenBank/DDBJ databases">
        <authorList>
            <person name="Atkinson C."/>
            <person name="McLean J."/>
            <person name="Gallagher L."/>
            <person name="Bor B."/>
            <person name="Mougous J."/>
        </authorList>
    </citation>
    <scope>NUCLEOTIDE SEQUENCE</scope>
    <source>
        <strain evidence="4">TM7-074</strain>
    </source>
</reference>
<dbReference type="AlphaFoldDB" id="A0AB39JAM4"/>
<dbReference type="InterPro" id="IPR027791">
    <property type="entry name" value="Galactosyl_T_C"/>
</dbReference>
<dbReference type="GO" id="GO:0016757">
    <property type="term" value="F:glycosyltransferase activity"/>
    <property type="evidence" value="ECO:0007669"/>
    <property type="project" value="UniProtKB-KW"/>
</dbReference>
<organism evidence="4">
    <name type="scientific">Candidatus Nanosynbacter sp. TM7-074</name>
    <dbReference type="NCBI Taxonomy" id="3158573"/>
    <lineage>
        <taxon>Bacteria</taxon>
        <taxon>Candidatus Saccharimonadota</taxon>
        <taxon>Candidatus Saccharimonadia</taxon>
        <taxon>Candidatus Nanosynbacterales</taxon>
        <taxon>Candidatus Nanosynbacteraceae</taxon>
        <taxon>Candidatus Nanosynbacter</taxon>
    </lineage>
</organism>
<dbReference type="InterPro" id="IPR029044">
    <property type="entry name" value="Nucleotide-diphossugar_trans"/>
</dbReference>
<dbReference type="Gene3D" id="3.90.550.10">
    <property type="entry name" value="Spore Coat Polysaccharide Biosynthesis Protein SpsA, Chain A"/>
    <property type="match status" value="1"/>
</dbReference>
<gene>
    <name evidence="4" type="ORF">TM074_03795</name>
</gene>
<dbReference type="SUPFAM" id="SSF53448">
    <property type="entry name" value="Nucleotide-diphospho-sugar transferases"/>
    <property type="match status" value="1"/>
</dbReference>
<evidence type="ECO:0000259" key="2">
    <source>
        <dbReference type="Pfam" id="PF00535"/>
    </source>
</evidence>